<accession>A0A2P6N6Z6</accession>
<keyword evidence="2" id="KW-1185">Reference proteome</keyword>
<reference evidence="1 2" key="1">
    <citation type="journal article" date="2018" name="Genome Biol. Evol.">
        <title>Multiple Roots of Fruiting Body Formation in Amoebozoa.</title>
        <authorList>
            <person name="Hillmann F."/>
            <person name="Forbes G."/>
            <person name="Novohradska S."/>
            <person name="Ferling I."/>
            <person name="Riege K."/>
            <person name="Groth M."/>
            <person name="Westermann M."/>
            <person name="Marz M."/>
            <person name="Spaller T."/>
            <person name="Winckler T."/>
            <person name="Schaap P."/>
            <person name="Glockner G."/>
        </authorList>
    </citation>
    <scope>NUCLEOTIDE SEQUENCE [LARGE SCALE GENOMIC DNA]</scope>
    <source>
        <strain evidence="1 2">Jena</strain>
    </source>
</reference>
<proteinExistence type="predicted"/>
<dbReference type="Proteomes" id="UP000241769">
    <property type="component" value="Unassembled WGS sequence"/>
</dbReference>
<evidence type="ECO:0000313" key="2">
    <source>
        <dbReference type="Proteomes" id="UP000241769"/>
    </source>
</evidence>
<dbReference type="EMBL" id="MDYQ01000173">
    <property type="protein sequence ID" value="PRP79718.1"/>
    <property type="molecule type" value="Genomic_DNA"/>
</dbReference>
<protein>
    <submittedName>
        <fullName evidence="1">Uncharacterized protein</fullName>
    </submittedName>
</protein>
<name>A0A2P6N6Z6_9EUKA</name>
<sequence length="113" mass="13442">MPTERQLLVHSLKSLGYIGDLRKGKQNDFETLLKEHQNASKLGFQYAQWDQQYLQQYRINRHQQLHKKLMKVFTAIRFLIRIKPKTTLLTAVSLLISVKYQYLFVLASPLLYF</sequence>
<evidence type="ECO:0000313" key="1">
    <source>
        <dbReference type="EMBL" id="PRP79718.1"/>
    </source>
</evidence>
<gene>
    <name evidence="1" type="ORF">PROFUN_12652</name>
</gene>
<dbReference type="InParanoid" id="A0A2P6N6Z6"/>
<comment type="caution">
    <text evidence="1">The sequence shown here is derived from an EMBL/GenBank/DDBJ whole genome shotgun (WGS) entry which is preliminary data.</text>
</comment>
<dbReference type="AlphaFoldDB" id="A0A2P6N6Z6"/>
<organism evidence="1 2">
    <name type="scientific">Planoprotostelium fungivorum</name>
    <dbReference type="NCBI Taxonomy" id="1890364"/>
    <lineage>
        <taxon>Eukaryota</taxon>
        <taxon>Amoebozoa</taxon>
        <taxon>Evosea</taxon>
        <taxon>Variosea</taxon>
        <taxon>Cavosteliida</taxon>
        <taxon>Cavosteliaceae</taxon>
        <taxon>Planoprotostelium</taxon>
    </lineage>
</organism>